<dbReference type="Pfam" id="PF00067">
    <property type="entry name" value="p450"/>
    <property type="match status" value="1"/>
</dbReference>
<dbReference type="PROSITE" id="PS00086">
    <property type="entry name" value="CYTOCHROME_P450"/>
    <property type="match status" value="1"/>
</dbReference>
<dbReference type="Proteomes" id="UP001213000">
    <property type="component" value="Unassembled WGS sequence"/>
</dbReference>
<keyword evidence="7 9" id="KW-0408">Iron</keyword>
<dbReference type="SUPFAM" id="SSF48264">
    <property type="entry name" value="Cytochrome P450"/>
    <property type="match status" value="1"/>
</dbReference>
<keyword evidence="4 9" id="KW-0349">Heme</keyword>
<evidence type="ECO:0000256" key="8">
    <source>
        <dbReference type="ARBA" id="ARBA00023033"/>
    </source>
</evidence>
<evidence type="ECO:0000256" key="7">
    <source>
        <dbReference type="ARBA" id="ARBA00023004"/>
    </source>
</evidence>
<dbReference type="AlphaFoldDB" id="A0AAD5VWQ8"/>
<dbReference type="InterPro" id="IPR001128">
    <property type="entry name" value="Cyt_P450"/>
</dbReference>
<dbReference type="GO" id="GO:0020037">
    <property type="term" value="F:heme binding"/>
    <property type="evidence" value="ECO:0007669"/>
    <property type="project" value="InterPro"/>
</dbReference>
<keyword evidence="5 9" id="KW-0479">Metal-binding</keyword>
<name>A0AAD5VWQ8_9AGAR</name>
<keyword evidence="8 10" id="KW-0503">Monooxygenase</keyword>
<dbReference type="InterPro" id="IPR017972">
    <property type="entry name" value="Cyt_P450_CS"/>
</dbReference>
<evidence type="ECO:0000256" key="10">
    <source>
        <dbReference type="RuleBase" id="RU000461"/>
    </source>
</evidence>
<sequence length="442" mass="50349">MIVLNDASIAQELLEKRSALYSSRPELPMLTDVVGFRGFFSAMQYGQEWRSHRRMFQQYFSEARLHVFQEKGLEFVRKGLLPNLYQDPDDLKAHMHNFMGGLSTSITYGLPVQRRNDPYVHHFEKALVSVAAVSSPGGYLVNIIPLLKYIPEWFPGATFKKVARGVYGERYRDERRPLQQEYECHSPDSFVASALNRQNQDDRDDDDLHFLRIKQTAATVYVGLADTSMATNMTFVLAMLKYPAVQSKLQRELDSVVGSDRLPDFTDLPRLTYLAAVVKEVLRWNPVAPTGVPHLTTEDDIYGGFYIPRNCIVFANAFAMLHDEDIFPDPEVFIPERFLKNRTELGDELPNPERIASFGFGRRICPGKHIAVSMLYITIASVLHLFDITPSLDHQGKPVEVKAEFVGDSFFSNPVPFKCRITPRKGKDVQGLLQDYFGNEPI</sequence>
<evidence type="ECO:0000256" key="6">
    <source>
        <dbReference type="ARBA" id="ARBA00023002"/>
    </source>
</evidence>
<keyword evidence="6 10" id="KW-0560">Oxidoreductase</keyword>
<evidence type="ECO:0000313" key="11">
    <source>
        <dbReference type="EMBL" id="KAJ3567437.1"/>
    </source>
</evidence>
<dbReference type="InterPro" id="IPR036396">
    <property type="entry name" value="Cyt_P450_sf"/>
</dbReference>
<evidence type="ECO:0008006" key="13">
    <source>
        <dbReference type="Google" id="ProtNLM"/>
    </source>
</evidence>
<feature type="binding site" description="axial binding residue" evidence="9">
    <location>
        <position position="365"/>
    </location>
    <ligand>
        <name>heme</name>
        <dbReference type="ChEBI" id="CHEBI:30413"/>
    </ligand>
    <ligandPart>
        <name>Fe</name>
        <dbReference type="ChEBI" id="CHEBI:18248"/>
    </ligandPart>
</feature>
<dbReference type="PANTHER" id="PTHR46300:SF7">
    <property type="entry name" value="P450, PUTATIVE (EUROFUNG)-RELATED"/>
    <property type="match status" value="1"/>
</dbReference>
<dbReference type="EMBL" id="JANIEX010000413">
    <property type="protein sequence ID" value="KAJ3567437.1"/>
    <property type="molecule type" value="Genomic_DNA"/>
</dbReference>
<comment type="cofactor">
    <cofactor evidence="1 9">
        <name>heme</name>
        <dbReference type="ChEBI" id="CHEBI:30413"/>
    </cofactor>
</comment>
<evidence type="ECO:0000256" key="9">
    <source>
        <dbReference type="PIRSR" id="PIRSR602401-1"/>
    </source>
</evidence>
<dbReference type="Gene3D" id="1.10.630.10">
    <property type="entry name" value="Cytochrome P450"/>
    <property type="match status" value="1"/>
</dbReference>
<evidence type="ECO:0000256" key="2">
    <source>
        <dbReference type="ARBA" id="ARBA00005179"/>
    </source>
</evidence>
<dbReference type="GO" id="GO:0016705">
    <property type="term" value="F:oxidoreductase activity, acting on paired donors, with incorporation or reduction of molecular oxygen"/>
    <property type="evidence" value="ECO:0007669"/>
    <property type="project" value="InterPro"/>
</dbReference>
<comment type="pathway">
    <text evidence="2">Secondary metabolite biosynthesis.</text>
</comment>
<dbReference type="InterPro" id="IPR002401">
    <property type="entry name" value="Cyt_P450_E_grp-I"/>
</dbReference>
<comment type="caution">
    <text evidence="11">The sequence shown here is derived from an EMBL/GenBank/DDBJ whole genome shotgun (WGS) entry which is preliminary data.</text>
</comment>
<dbReference type="PRINTS" id="PR00385">
    <property type="entry name" value="P450"/>
</dbReference>
<evidence type="ECO:0000256" key="4">
    <source>
        <dbReference type="ARBA" id="ARBA00022617"/>
    </source>
</evidence>
<organism evidence="11 12">
    <name type="scientific">Leucocoprinus birnbaumii</name>
    <dbReference type="NCBI Taxonomy" id="56174"/>
    <lineage>
        <taxon>Eukaryota</taxon>
        <taxon>Fungi</taxon>
        <taxon>Dikarya</taxon>
        <taxon>Basidiomycota</taxon>
        <taxon>Agaricomycotina</taxon>
        <taxon>Agaricomycetes</taxon>
        <taxon>Agaricomycetidae</taxon>
        <taxon>Agaricales</taxon>
        <taxon>Agaricineae</taxon>
        <taxon>Agaricaceae</taxon>
        <taxon>Leucocoprinus</taxon>
    </lineage>
</organism>
<evidence type="ECO:0000256" key="1">
    <source>
        <dbReference type="ARBA" id="ARBA00001971"/>
    </source>
</evidence>
<dbReference type="GO" id="GO:0004497">
    <property type="term" value="F:monooxygenase activity"/>
    <property type="evidence" value="ECO:0007669"/>
    <property type="project" value="UniProtKB-KW"/>
</dbReference>
<dbReference type="GO" id="GO:0005506">
    <property type="term" value="F:iron ion binding"/>
    <property type="evidence" value="ECO:0007669"/>
    <property type="project" value="InterPro"/>
</dbReference>
<keyword evidence="12" id="KW-1185">Reference proteome</keyword>
<dbReference type="CDD" id="cd11065">
    <property type="entry name" value="CYP64-like"/>
    <property type="match status" value="1"/>
</dbReference>
<evidence type="ECO:0000313" key="12">
    <source>
        <dbReference type="Proteomes" id="UP001213000"/>
    </source>
</evidence>
<reference evidence="11" key="1">
    <citation type="submission" date="2022-07" db="EMBL/GenBank/DDBJ databases">
        <title>Genome Sequence of Leucocoprinus birnbaumii.</title>
        <authorList>
            <person name="Buettner E."/>
        </authorList>
    </citation>
    <scope>NUCLEOTIDE SEQUENCE</scope>
    <source>
        <strain evidence="11">VT141</strain>
    </source>
</reference>
<evidence type="ECO:0000256" key="5">
    <source>
        <dbReference type="ARBA" id="ARBA00022723"/>
    </source>
</evidence>
<dbReference type="PANTHER" id="PTHR46300">
    <property type="entry name" value="P450, PUTATIVE (EUROFUNG)-RELATED-RELATED"/>
    <property type="match status" value="1"/>
</dbReference>
<dbReference type="PRINTS" id="PR00463">
    <property type="entry name" value="EP450I"/>
</dbReference>
<proteinExistence type="inferred from homology"/>
<evidence type="ECO:0000256" key="3">
    <source>
        <dbReference type="ARBA" id="ARBA00010617"/>
    </source>
</evidence>
<dbReference type="InterPro" id="IPR050364">
    <property type="entry name" value="Cytochrome_P450_fung"/>
</dbReference>
<comment type="similarity">
    <text evidence="3 10">Belongs to the cytochrome P450 family.</text>
</comment>
<protein>
    <recommendedName>
        <fullName evidence="13">O-methylsterigmatocystin oxidoreductase</fullName>
    </recommendedName>
</protein>
<accession>A0AAD5VWQ8</accession>
<gene>
    <name evidence="11" type="ORF">NP233_g6374</name>
</gene>